<dbReference type="GO" id="GO:0003723">
    <property type="term" value="F:RNA binding"/>
    <property type="evidence" value="ECO:0007669"/>
    <property type="project" value="InterPro"/>
</dbReference>
<dbReference type="CDD" id="cd02869">
    <property type="entry name" value="PseudoU_synth_RluA_like"/>
    <property type="match status" value="1"/>
</dbReference>
<feature type="domain" description="Pseudouridine synthase RsuA/RluA-like" evidence="5">
    <location>
        <begin position="88"/>
        <end position="238"/>
    </location>
</feature>
<evidence type="ECO:0000256" key="2">
    <source>
        <dbReference type="ARBA" id="ARBA00010876"/>
    </source>
</evidence>
<proteinExistence type="inferred from homology"/>
<dbReference type="GO" id="GO:0009982">
    <property type="term" value="F:pseudouridine synthase activity"/>
    <property type="evidence" value="ECO:0007669"/>
    <property type="project" value="InterPro"/>
</dbReference>
<comment type="catalytic activity">
    <reaction evidence="1 4">
        <text>a uridine in RNA = a pseudouridine in RNA</text>
        <dbReference type="Rhea" id="RHEA:48348"/>
        <dbReference type="Rhea" id="RHEA-COMP:12068"/>
        <dbReference type="Rhea" id="RHEA-COMP:12069"/>
        <dbReference type="ChEBI" id="CHEBI:65314"/>
        <dbReference type="ChEBI" id="CHEBI:65315"/>
    </reaction>
</comment>
<keyword evidence="7" id="KW-1185">Reference proteome</keyword>
<dbReference type="PROSITE" id="PS01129">
    <property type="entry name" value="PSI_RLU"/>
    <property type="match status" value="1"/>
</dbReference>
<dbReference type="Pfam" id="PF00849">
    <property type="entry name" value="PseudoU_synth_2"/>
    <property type="match status" value="1"/>
</dbReference>
<reference evidence="6 7" key="1">
    <citation type="journal article" date="2023" name="Microbiol. Spectr.">
        <title>Symbiosis of Carpenter Bees with Uncharacterized Lactic Acid Bacteria Showing NAD Auxotrophy.</title>
        <authorList>
            <person name="Kawasaki S."/>
            <person name="Ozawa K."/>
            <person name="Mori T."/>
            <person name="Yamamoto A."/>
            <person name="Ito M."/>
            <person name="Ohkuma M."/>
            <person name="Sakamoto M."/>
            <person name="Matsutani M."/>
        </authorList>
    </citation>
    <scope>NUCLEOTIDE SEQUENCE [LARGE SCALE GENOMIC DNA]</scope>
    <source>
        <strain evidence="6 7">KimC2</strain>
    </source>
</reference>
<dbReference type="PANTHER" id="PTHR21600:SF35">
    <property type="entry name" value="PSEUDOURIDINE SYNTHASE"/>
    <property type="match status" value="1"/>
</dbReference>
<evidence type="ECO:0000259" key="5">
    <source>
        <dbReference type="Pfam" id="PF00849"/>
    </source>
</evidence>
<protein>
    <recommendedName>
        <fullName evidence="4">Pseudouridine synthase</fullName>
        <ecNumber evidence="4">5.4.99.-</ecNumber>
    </recommendedName>
</protein>
<dbReference type="InterPro" id="IPR006145">
    <property type="entry name" value="PsdUridine_synth_RsuA/RluA"/>
</dbReference>
<dbReference type="InterPro" id="IPR006225">
    <property type="entry name" value="PsdUridine_synth_RluC/D"/>
</dbReference>
<dbReference type="Gene3D" id="3.30.2350.10">
    <property type="entry name" value="Pseudouridine synthase"/>
    <property type="match status" value="1"/>
</dbReference>
<dbReference type="PANTHER" id="PTHR21600">
    <property type="entry name" value="MITOCHONDRIAL RNA PSEUDOURIDINE SYNTHASE"/>
    <property type="match status" value="1"/>
</dbReference>
<dbReference type="EC" id="5.4.99.-" evidence="4"/>
<sequence length="297" mass="34219">MRLNFNIQENDQDQKISKYLRLQGISRRILKRIKYHGGEIVVNGKDQRSDYRLQVNDQLEIDIPDLAGSDNIVKINEPITILYEDEYFLAANKPPFLPSIPKRGDSLDNVSSRVKYYLYQKYGTDYAMHLITRLDADTSGVILFAKNSLAHSLFFKQKTSQTVKKEYFAVTMGQIERDCLLLLPLGRSPEFFLRRVISDQGKSSMTLLQVEKNYQEATSLRVRLYTGRTHQIRAHLSAINHPIFGDELYGGDRNLINRQALHCEKLVFVHPFTQEKIVINAPLPDDLTDLLNNFSPV</sequence>
<feature type="active site" evidence="3">
    <location>
        <position position="135"/>
    </location>
</feature>
<dbReference type="KEGG" id="xak:KIMC2_04380"/>
<comment type="function">
    <text evidence="4">Responsible for synthesis of pseudouridine from uracil.</text>
</comment>
<dbReference type="RefSeq" id="WP_317697567.1">
    <property type="nucleotide sequence ID" value="NZ_AP026801.1"/>
</dbReference>
<evidence type="ECO:0000313" key="6">
    <source>
        <dbReference type="EMBL" id="BDR55876.1"/>
    </source>
</evidence>
<dbReference type="InterPro" id="IPR006224">
    <property type="entry name" value="PsdUridine_synth_RluA-like_CS"/>
</dbReference>
<dbReference type="GO" id="GO:0000455">
    <property type="term" value="P:enzyme-directed rRNA pseudouridine synthesis"/>
    <property type="evidence" value="ECO:0007669"/>
    <property type="project" value="TreeGrafter"/>
</dbReference>
<gene>
    <name evidence="6" type="primary">rluE</name>
    <name evidence="6" type="ORF">KIMC2_04380</name>
</gene>
<dbReference type="GO" id="GO:0140098">
    <property type="term" value="F:catalytic activity, acting on RNA"/>
    <property type="evidence" value="ECO:0007669"/>
    <property type="project" value="UniProtKB-ARBA"/>
</dbReference>
<dbReference type="AlphaFoldDB" id="A0AAU9DCK0"/>
<dbReference type="EMBL" id="AP026801">
    <property type="protein sequence ID" value="BDR55876.1"/>
    <property type="molecule type" value="Genomic_DNA"/>
</dbReference>
<evidence type="ECO:0000256" key="1">
    <source>
        <dbReference type="ARBA" id="ARBA00000073"/>
    </source>
</evidence>
<dbReference type="SUPFAM" id="SSF55120">
    <property type="entry name" value="Pseudouridine synthase"/>
    <property type="match status" value="1"/>
</dbReference>
<organism evidence="6 7">
    <name type="scientific">Xylocopilactobacillus apis</name>
    <dbReference type="NCBI Taxonomy" id="2932183"/>
    <lineage>
        <taxon>Bacteria</taxon>
        <taxon>Bacillati</taxon>
        <taxon>Bacillota</taxon>
        <taxon>Bacilli</taxon>
        <taxon>Lactobacillales</taxon>
        <taxon>Lactobacillaceae</taxon>
        <taxon>Xylocopilactobacillus</taxon>
    </lineage>
</organism>
<dbReference type="Proteomes" id="UP001321804">
    <property type="component" value="Chromosome"/>
</dbReference>
<comment type="similarity">
    <text evidence="2 4">Belongs to the pseudouridine synthase RluA family.</text>
</comment>
<dbReference type="InterPro" id="IPR020103">
    <property type="entry name" value="PsdUridine_synth_cat_dom_sf"/>
</dbReference>
<name>A0AAU9DCK0_9LACO</name>
<evidence type="ECO:0000313" key="7">
    <source>
        <dbReference type="Proteomes" id="UP001321804"/>
    </source>
</evidence>
<accession>A0AAU9DCK0</accession>
<evidence type="ECO:0000256" key="3">
    <source>
        <dbReference type="PIRSR" id="PIRSR606225-1"/>
    </source>
</evidence>
<keyword evidence="4" id="KW-0413">Isomerase</keyword>
<dbReference type="InterPro" id="IPR050188">
    <property type="entry name" value="RluA_PseudoU_synthase"/>
</dbReference>
<dbReference type="NCBIfam" id="TIGR00005">
    <property type="entry name" value="rluA_subfam"/>
    <property type="match status" value="1"/>
</dbReference>
<evidence type="ECO:0000256" key="4">
    <source>
        <dbReference type="RuleBase" id="RU362028"/>
    </source>
</evidence>